<dbReference type="InterPro" id="IPR002110">
    <property type="entry name" value="Ankyrin_rpt"/>
</dbReference>
<dbReference type="HOGENOM" id="CLU_000288_34_8_1"/>
<feature type="repeat" description="ANK" evidence="3">
    <location>
        <begin position="918"/>
        <end position="950"/>
    </location>
</feature>
<evidence type="ECO:0000256" key="4">
    <source>
        <dbReference type="SAM" id="MobiDB-lite"/>
    </source>
</evidence>
<feature type="repeat" description="ANK" evidence="3">
    <location>
        <begin position="978"/>
        <end position="1010"/>
    </location>
</feature>
<keyword evidence="1" id="KW-0677">Repeat</keyword>
<reference evidence="7" key="1">
    <citation type="submission" date="2014-02" db="EMBL/GenBank/DDBJ databases">
        <title>The Genome Sequence of Trichophyton rubrum (morphotype fischeri) CBS 288.86.</title>
        <authorList>
            <consortium name="The Broad Institute Genomics Platform"/>
            <person name="Cuomo C.A."/>
            <person name="White T.C."/>
            <person name="Graser Y."/>
            <person name="Martinez-Rossi N."/>
            <person name="Heitman J."/>
            <person name="Young S.K."/>
            <person name="Zeng Q."/>
            <person name="Gargeya S."/>
            <person name="Abouelleil A."/>
            <person name="Alvarado L."/>
            <person name="Chapman S.B."/>
            <person name="Gainer-Dewar J."/>
            <person name="Goldberg J."/>
            <person name="Griggs A."/>
            <person name="Gujja S."/>
            <person name="Hansen M."/>
            <person name="Howarth C."/>
            <person name="Imamovic A."/>
            <person name="Larimer J."/>
            <person name="Martinez D."/>
            <person name="Murphy C."/>
            <person name="Pearson M.D."/>
            <person name="Persinoti G."/>
            <person name="Poon T."/>
            <person name="Priest M."/>
            <person name="Roberts A.D."/>
            <person name="Saif S."/>
            <person name="Shea T.D."/>
            <person name="Sykes S.N."/>
            <person name="Wortman J."/>
            <person name="Nusbaum C."/>
            <person name="Birren B."/>
        </authorList>
    </citation>
    <scope>NUCLEOTIDE SEQUENCE [LARGE SCALE GENOMIC DNA]</scope>
    <source>
        <strain evidence="7">CBS 288.86</strain>
    </source>
</reference>
<dbReference type="PANTHER" id="PTHR24173">
    <property type="entry name" value="ANKYRIN REPEAT CONTAINING"/>
    <property type="match status" value="1"/>
</dbReference>
<sequence>MEVAGLVMGVAGLFSVCMDVLDRVSNYREFSTQSRQTVVSFEANKVRLKDWAAYAGIENGVLKDSHHVRLDEPEILSAVKLVLEEISTLFDSIERSKSRLRVPQVVISPAESEGRASKNSSKPSIRGGIDWALRGKGSFTSQVTMFGGFVDALHNLLPKEKDGSDSLVKDFKALLIETRKNTLIQTQKRVEEWLDAPETEQQYERHLSACLDGTCNWITTEPAYKTWESDYFPRETAKFLWICGPAGSGKSVLCAKIIQQFTEKSSHLLAYFFSTSHVQAGGHPDGVVRSWVSQATRHDERNLELVQQAMDHVETGRRASQAEVWKLFKAIASDTTPFTFVLDGLDEYEIHDDERAQLLRGLKERAKGVKCRVLIVSRDEVDLNQELSPSPGNKELTTMLECQISKSKTKSEIQLYSESVVNKKLGKKGASLRRELATQMAEKCEGMFLWIKMQQDQLRGGKNDKQLRNIVSTMPVGLHQIYERNWANIQKRPANERRRAISILRWATFAYRPLKLSELAHALAICDDDDEDMGEEGEEENNVDDLKDDEPPEFPVDELPEEIDEEYVNGEIKELCGSLIEVRIEVPNYMMTWNTDIPQGHGTIHLVHASVKEYLFLKFANFRNISSPGKLLSSSVSQAMQHSILAKTCLRYLTYPEVWDRSVLPTFDVDDGSFLNYAATSFDTHVLAAGKNSQLTRQISHFFHKSPNFIRWKNHVGGVEAGPLYHSCRLRLLDVARISLKEHGEDPDALAGRFGTALQVACFGGEMPIVELLVESGADVNLEGGEYGSAVNAAIANGDNHIISYLIEKDAKLDTKSKEGQTTIHHSARNGNIKLLERLISNDADIAMADNEGVTPLHLAASSGNLGTVKFLLEKGANIKAVTSTGRTPLCYACQAGNTDMVRFLVREGADIHHAPSSGNTPVYEASRQGRIETLQYLINQGAVVTAESKALRDAASGGYTAIVKLLVKAGVSLEDRVGDEALHKASVHGHTWVVKFLLLEGVKAENVRDPAENYTPLFWAVFHGHLNIVKLLLWKGASPNLHPSMTKDVADETMLVRAIRKGCTEISKALLRKGANVDPEHNFGVSPLCEAIVRDQVEIVQVLRLRGADPTKRCRLRHTPLLQAVIRGNEVIFIHLIRNMESNTDASVPKKYGTFLNAAAYGGNLSLIRGLAKICGPTQYKDSEGRNPAHFAARGGHADVLKFFLDNGIDPQSLDITGRGIVHHAACSSSVETLRVALEAQASDVKFTDNTWSPLHWACKRGSVEIVNLLLEYGVEESTVTTTDEPAAEWTPFRIAVYHQNKSLVRDWSETKYKLDDTIVLQGYHSISLAGCSWCLHEIYGPRYYRTSRSGLVLCFMCKHTADTAYPGSKWKSESCPQLWTTDLNEGPKWEAPEIGGFY</sequence>
<feature type="domain" description="Prion-inhibition and propagation HeLo" evidence="5">
    <location>
        <begin position="5"/>
        <end position="169"/>
    </location>
</feature>
<dbReference type="OrthoDB" id="1577640at2759"/>
<name>A0A022VLW9_TRIRU</name>
<organism evidence="7">
    <name type="scientific">Trichophyton rubrum CBS 288.86</name>
    <dbReference type="NCBI Taxonomy" id="1215330"/>
    <lineage>
        <taxon>Eukaryota</taxon>
        <taxon>Fungi</taxon>
        <taxon>Dikarya</taxon>
        <taxon>Ascomycota</taxon>
        <taxon>Pezizomycotina</taxon>
        <taxon>Eurotiomycetes</taxon>
        <taxon>Eurotiomycetidae</taxon>
        <taxon>Onygenales</taxon>
        <taxon>Arthrodermataceae</taxon>
        <taxon>Trichophyton</taxon>
    </lineage>
</organism>
<dbReference type="PRINTS" id="PR01415">
    <property type="entry name" value="ANKYRIN"/>
</dbReference>
<dbReference type="SMART" id="SM00248">
    <property type="entry name" value="ANK"/>
    <property type="match status" value="16"/>
</dbReference>
<evidence type="ECO:0000259" key="6">
    <source>
        <dbReference type="Pfam" id="PF24883"/>
    </source>
</evidence>
<dbReference type="InterPro" id="IPR056884">
    <property type="entry name" value="NPHP3-like_N"/>
</dbReference>
<dbReference type="SUPFAM" id="SSF48403">
    <property type="entry name" value="Ankyrin repeat"/>
    <property type="match status" value="2"/>
</dbReference>
<dbReference type="PROSITE" id="PS50088">
    <property type="entry name" value="ANK_REPEAT"/>
    <property type="match status" value="10"/>
</dbReference>
<feature type="repeat" description="ANK" evidence="3">
    <location>
        <begin position="819"/>
        <end position="851"/>
    </location>
</feature>
<dbReference type="Gene3D" id="1.25.40.20">
    <property type="entry name" value="Ankyrin repeat-containing domain"/>
    <property type="match status" value="2"/>
</dbReference>
<dbReference type="Proteomes" id="UP000023758">
    <property type="component" value="Unassembled WGS sequence"/>
</dbReference>
<dbReference type="InterPro" id="IPR038305">
    <property type="entry name" value="HeLo_sf"/>
</dbReference>
<proteinExistence type="predicted"/>
<dbReference type="InterPro" id="IPR036770">
    <property type="entry name" value="Ankyrin_rpt-contain_sf"/>
</dbReference>
<accession>A0A022VLW9</accession>
<evidence type="ECO:0000256" key="2">
    <source>
        <dbReference type="ARBA" id="ARBA00023043"/>
    </source>
</evidence>
<dbReference type="Gene3D" id="1.20.120.1020">
    <property type="entry name" value="Prion-inhibition and propagation, HeLo domain"/>
    <property type="match status" value="1"/>
</dbReference>
<evidence type="ECO:0000256" key="3">
    <source>
        <dbReference type="PROSITE-ProRule" id="PRU00023"/>
    </source>
</evidence>
<feature type="repeat" description="ANK" evidence="3">
    <location>
        <begin position="852"/>
        <end position="884"/>
    </location>
</feature>
<feature type="repeat" description="ANK" evidence="3">
    <location>
        <begin position="1013"/>
        <end position="1045"/>
    </location>
</feature>
<feature type="repeat" description="ANK" evidence="3">
    <location>
        <begin position="1185"/>
        <end position="1217"/>
    </location>
</feature>
<gene>
    <name evidence="7" type="ORF">H103_08878</name>
</gene>
<feature type="domain" description="Nephrocystin 3-like N-terminal" evidence="6">
    <location>
        <begin position="213"/>
        <end position="378"/>
    </location>
</feature>
<evidence type="ECO:0000256" key="1">
    <source>
        <dbReference type="ARBA" id="ARBA00022737"/>
    </source>
</evidence>
<feature type="repeat" description="ANK" evidence="3">
    <location>
        <begin position="753"/>
        <end position="785"/>
    </location>
</feature>
<dbReference type="Pfam" id="PF00023">
    <property type="entry name" value="Ank"/>
    <property type="match status" value="1"/>
</dbReference>
<protein>
    <submittedName>
        <fullName evidence="7">Uncharacterized protein</fullName>
    </submittedName>
</protein>
<dbReference type="Gene3D" id="3.40.50.300">
    <property type="entry name" value="P-loop containing nucleotide triphosphate hydrolases"/>
    <property type="match status" value="1"/>
</dbReference>
<keyword evidence="2 3" id="KW-0040">ANK repeat</keyword>
<dbReference type="SUPFAM" id="SSF52540">
    <property type="entry name" value="P-loop containing nucleoside triphosphate hydrolases"/>
    <property type="match status" value="1"/>
</dbReference>
<dbReference type="InterPro" id="IPR027417">
    <property type="entry name" value="P-loop_NTPase"/>
</dbReference>
<dbReference type="Pfam" id="PF12796">
    <property type="entry name" value="Ank_2"/>
    <property type="match status" value="6"/>
</dbReference>
<evidence type="ECO:0000313" key="7">
    <source>
        <dbReference type="EMBL" id="EZF47307.1"/>
    </source>
</evidence>
<feature type="region of interest" description="Disordered" evidence="4">
    <location>
        <begin position="530"/>
        <end position="553"/>
    </location>
</feature>
<dbReference type="InterPro" id="IPR029498">
    <property type="entry name" value="HeLo_dom"/>
</dbReference>
<dbReference type="PROSITE" id="PS50297">
    <property type="entry name" value="ANK_REP_REGION"/>
    <property type="match status" value="8"/>
</dbReference>
<evidence type="ECO:0000259" key="5">
    <source>
        <dbReference type="Pfam" id="PF14479"/>
    </source>
</evidence>
<dbReference type="Pfam" id="PF24883">
    <property type="entry name" value="NPHP3_N"/>
    <property type="match status" value="1"/>
</dbReference>
<feature type="repeat" description="ANK" evidence="3">
    <location>
        <begin position="1251"/>
        <end position="1283"/>
    </location>
</feature>
<feature type="repeat" description="ANK" evidence="3">
    <location>
        <begin position="885"/>
        <end position="917"/>
    </location>
</feature>
<dbReference type="EMBL" id="KK207947">
    <property type="protein sequence ID" value="EZF47307.1"/>
    <property type="molecule type" value="Genomic_DNA"/>
</dbReference>
<dbReference type="Pfam" id="PF14479">
    <property type="entry name" value="HeLo"/>
    <property type="match status" value="1"/>
</dbReference>
<feature type="repeat" description="ANK" evidence="3">
    <location>
        <begin position="1051"/>
        <end position="1083"/>
    </location>
</feature>
<dbReference type="PANTHER" id="PTHR24173:SF27">
    <property type="entry name" value="ANKYRIN REPEAT AND SOCS BOX PROTEIN 1"/>
    <property type="match status" value="1"/>
</dbReference>